<dbReference type="GO" id="GO:0016791">
    <property type="term" value="F:phosphatase activity"/>
    <property type="evidence" value="ECO:0007669"/>
    <property type="project" value="TreeGrafter"/>
</dbReference>
<reference evidence="5 6" key="1">
    <citation type="submission" date="2020-03" db="EMBL/GenBank/DDBJ databases">
        <authorList>
            <person name="Zhu W."/>
        </authorList>
    </citation>
    <scope>NUCLEOTIDE SEQUENCE [LARGE SCALE GENOMIC DNA]</scope>
    <source>
        <strain evidence="5 6">185</strain>
    </source>
</reference>
<dbReference type="InterPro" id="IPR006439">
    <property type="entry name" value="HAD-SF_hydro_IA"/>
</dbReference>
<dbReference type="InterPro" id="IPR023214">
    <property type="entry name" value="HAD_sf"/>
</dbReference>
<dbReference type="SUPFAM" id="SSF56784">
    <property type="entry name" value="HAD-like"/>
    <property type="match status" value="1"/>
</dbReference>
<gene>
    <name evidence="5" type="ORF">G8D99_03970</name>
</gene>
<accession>A0A6G8S2D8</accession>
<dbReference type="Proteomes" id="UP000501939">
    <property type="component" value="Chromosome"/>
</dbReference>
<dbReference type="GO" id="GO:0044281">
    <property type="term" value="P:small molecule metabolic process"/>
    <property type="evidence" value="ECO:0007669"/>
    <property type="project" value="UniProtKB-ARBA"/>
</dbReference>
<keyword evidence="3 5" id="KW-0378">Hydrolase</keyword>
<evidence type="ECO:0000313" key="5">
    <source>
        <dbReference type="EMBL" id="QIO08260.1"/>
    </source>
</evidence>
<dbReference type="Gene3D" id="1.10.150.520">
    <property type="match status" value="1"/>
</dbReference>
<evidence type="ECO:0000256" key="3">
    <source>
        <dbReference type="ARBA" id="ARBA00022801"/>
    </source>
</evidence>
<comment type="cofactor">
    <cofactor evidence="1">
        <name>Mg(2+)</name>
        <dbReference type="ChEBI" id="CHEBI:18420"/>
    </cofactor>
</comment>
<dbReference type="Pfam" id="PF00702">
    <property type="entry name" value="Hydrolase"/>
    <property type="match status" value="1"/>
</dbReference>
<dbReference type="NCBIfam" id="TIGR01549">
    <property type="entry name" value="HAD-SF-IA-v1"/>
    <property type="match status" value="1"/>
</dbReference>
<organism evidence="5 6">
    <name type="scientific">Acinetobacter lanii</name>
    <dbReference type="NCBI Taxonomy" id="2715163"/>
    <lineage>
        <taxon>Bacteria</taxon>
        <taxon>Pseudomonadati</taxon>
        <taxon>Pseudomonadota</taxon>
        <taxon>Gammaproteobacteria</taxon>
        <taxon>Moraxellales</taxon>
        <taxon>Moraxellaceae</taxon>
        <taxon>Acinetobacter</taxon>
    </lineage>
</organism>
<evidence type="ECO:0000256" key="1">
    <source>
        <dbReference type="ARBA" id="ARBA00001946"/>
    </source>
</evidence>
<proteinExistence type="predicted"/>
<evidence type="ECO:0000313" key="6">
    <source>
        <dbReference type="Proteomes" id="UP000501939"/>
    </source>
</evidence>
<dbReference type="NCBIfam" id="TIGR01509">
    <property type="entry name" value="HAD-SF-IA-v3"/>
    <property type="match status" value="1"/>
</dbReference>
<dbReference type="RefSeq" id="WP_166322837.1">
    <property type="nucleotide sequence ID" value="NZ_CP049916.1"/>
</dbReference>
<dbReference type="AlphaFoldDB" id="A0A6G8S2D8"/>
<dbReference type="GO" id="GO:0046872">
    <property type="term" value="F:metal ion binding"/>
    <property type="evidence" value="ECO:0007669"/>
    <property type="project" value="UniProtKB-KW"/>
</dbReference>
<keyword evidence="6" id="KW-1185">Reference proteome</keyword>
<sequence length="232" mass="25874">MQAVLFDLDNTLTHRDQSVQAYSLHLLQSFDTALNSNDERQYQKTLEIIRRIDNGGYPKKQLLTHPSIAGSVANALIEELDWATTPELEELTEFWFAQFGLSAVAMPGAEDLLQQLKNTGYRLAVISNGGHTTRLKILEGLGFTPYFDAIFSSESVGIAKPNAEIFLHSCQQLGVEPQQCLYIGDHPVNDYLGATQAGLNALLLSGFHNTDALYQKTEIKMIHALDEVWKHL</sequence>
<name>A0A6G8S2D8_9GAMM</name>
<dbReference type="Gene3D" id="3.40.50.1000">
    <property type="entry name" value="HAD superfamily/HAD-like"/>
    <property type="match status" value="1"/>
</dbReference>
<protein>
    <submittedName>
        <fullName evidence="5">HAD family hydrolase</fullName>
    </submittedName>
</protein>
<dbReference type="PANTHER" id="PTHR46470">
    <property type="entry name" value="N-ACYLNEURAMINATE-9-PHOSPHATASE"/>
    <property type="match status" value="1"/>
</dbReference>
<dbReference type="EMBL" id="CP049916">
    <property type="protein sequence ID" value="QIO08260.1"/>
    <property type="molecule type" value="Genomic_DNA"/>
</dbReference>
<evidence type="ECO:0000256" key="2">
    <source>
        <dbReference type="ARBA" id="ARBA00022723"/>
    </source>
</evidence>
<dbReference type="PRINTS" id="PR00413">
    <property type="entry name" value="HADHALOGNASE"/>
</dbReference>
<dbReference type="SFLD" id="SFLDG01129">
    <property type="entry name" value="C1.5:_HAD__Beta-PGM__Phosphata"/>
    <property type="match status" value="1"/>
</dbReference>
<dbReference type="InterPro" id="IPR036412">
    <property type="entry name" value="HAD-like_sf"/>
</dbReference>
<dbReference type="InterPro" id="IPR051400">
    <property type="entry name" value="HAD-like_hydrolase"/>
</dbReference>
<keyword evidence="2" id="KW-0479">Metal-binding</keyword>
<dbReference type="KEGG" id="alj:G8D99_03970"/>
<dbReference type="SFLD" id="SFLDS00003">
    <property type="entry name" value="Haloacid_Dehalogenase"/>
    <property type="match status" value="1"/>
</dbReference>
<evidence type="ECO:0000256" key="4">
    <source>
        <dbReference type="ARBA" id="ARBA00022842"/>
    </source>
</evidence>
<dbReference type="PANTHER" id="PTHR46470:SF2">
    <property type="entry name" value="GLYCERALDEHYDE 3-PHOSPHATE PHOSPHATASE"/>
    <property type="match status" value="1"/>
</dbReference>
<keyword evidence="4" id="KW-0460">Magnesium</keyword>